<dbReference type="InterPro" id="IPR009057">
    <property type="entry name" value="Homeodomain-like_sf"/>
</dbReference>
<evidence type="ECO:0000256" key="1">
    <source>
        <dbReference type="ARBA" id="ARBA00023015"/>
    </source>
</evidence>
<dbReference type="InterPro" id="IPR018060">
    <property type="entry name" value="HTH_AraC"/>
</dbReference>
<sequence length="278" mass="30686">MTLMTASAALHPLRRCTSADRVMWITPDRVFYAGLLGNPTEHVRGAIVLYFALEAPVRLSVEGGPWLSADVMLVQPYVPHSVACDARHVGAVYIEPETVDLDQLPALLRGGSGPLELPGLAAHLRACHARVLATGQGEELMPSDFDPLFFGQAFAGRRMDARIAEVLDTIKANPSAPATAEECANQVSLSFSRFLHLFKAEVGVPFRSFRTWRRARSLLHYVDRSYNLAQVALDIGYPDSTHFSHSIRQTYGLKPRDIFAGSRKLRMLGEPLAGMMRM</sequence>
<proteinExistence type="predicted"/>
<dbReference type="SMART" id="SM00342">
    <property type="entry name" value="HTH_ARAC"/>
    <property type="match status" value="1"/>
</dbReference>
<name>A0AAE3N525_9BURK</name>
<keyword evidence="3" id="KW-0804">Transcription</keyword>
<protein>
    <submittedName>
        <fullName evidence="5">AraC family transcriptional regulator</fullName>
    </submittedName>
</protein>
<evidence type="ECO:0000313" key="5">
    <source>
        <dbReference type="EMBL" id="MDA7416010.1"/>
    </source>
</evidence>
<evidence type="ECO:0000256" key="3">
    <source>
        <dbReference type="ARBA" id="ARBA00023163"/>
    </source>
</evidence>
<comment type="caution">
    <text evidence="5">The sequence shown here is derived from an EMBL/GenBank/DDBJ whole genome shotgun (WGS) entry which is preliminary data.</text>
</comment>
<evidence type="ECO:0000313" key="6">
    <source>
        <dbReference type="Proteomes" id="UP001212602"/>
    </source>
</evidence>
<dbReference type="EMBL" id="JAQIPB010000002">
    <property type="protein sequence ID" value="MDA7416010.1"/>
    <property type="molecule type" value="Genomic_DNA"/>
</dbReference>
<dbReference type="AlphaFoldDB" id="A0AAE3N525"/>
<dbReference type="PROSITE" id="PS00041">
    <property type="entry name" value="HTH_ARAC_FAMILY_1"/>
    <property type="match status" value="1"/>
</dbReference>
<accession>A0AAE3N525</accession>
<evidence type="ECO:0000256" key="2">
    <source>
        <dbReference type="ARBA" id="ARBA00023125"/>
    </source>
</evidence>
<dbReference type="InterPro" id="IPR018062">
    <property type="entry name" value="HTH_AraC-typ_CS"/>
</dbReference>
<organism evidence="5 6">
    <name type="scientific">Xenophilus arseniciresistens</name>
    <dbReference type="NCBI Taxonomy" id="1283306"/>
    <lineage>
        <taxon>Bacteria</taxon>
        <taxon>Pseudomonadati</taxon>
        <taxon>Pseudomonadota</taxon>
        <taxon>Betaproteobacteria</taxon>
        <taxon>Burkholderiales</taxon>
        <taxon>Comamonadaceae</taxon>
        <taxon>Xenophilus</taxon>
    </lineage>
</organism>
<dbReference type="RefSeq" id="WP_271427249.1">
    <property type="nucleotide sequence ID" value="NZ_JAQIPB010000002.1"/>
</dbReference>
<dbReference type="Proteomes" id="UP001212602">
    <property type="component" value="Unassembled WGS sequence"/>
</dbReference>
<keyword evidence="1" id="KW-0805">Transcription regulation</keyword>
<dbReference type="GO" id="GO:0043565">
    <property type="term" value="F:sequence-specific DNA binding"/>
    <property type="evidence" value="ECO:0007669"/>
    <property type="project" value="InterPro"/>
</dbReference>
<gene>
    <name evidence="5" type="ORF">PGB34_06490</name>
</gene>
<evidence type="ECO:0000259" key="4">
    <source>
        <dbReference type="PROSITE" id="PS01124"/>
    </source>
</evidence>
<dbReference type="GO" id="GO:0003700">
    <property type="term" value="F:DNA-binding transcription factor activity"/>
    <property type="evidence" value="ECO:0007669"/>
    <property type="project" value="InterPro"/>
</dbReference>
<keyword evidence="6" id="KW-1185">Reference proteome</keyword>
<dbReference type="PANTHER" id="PTHR43436:SF1">
    <property type="entry name" value="TRANSCRIPTIONAL REGULATORY PROTEIN"/>
    <property type="match status" value="1"/>
</dbReference>
<dbReference type="Gene3D" id="1.10.10.60">
    <property type="entry name" value="Homeodomain-like"/>
    <property type="match status" value="2"/>
</dbReference>
<feature type="domain" description="HTH araC/xylS-type" evidence="4">
    <location>
        <begin position="164"/>
        <end position="261"/>
    </location>
</feature>
<dbReference type="PROSITE" id="PS01124">
    <property type="entry name" value="HTH_ARAC_FAMILY_2"/>
    <property type="match status" value="1"/>
</dbReference>
<dbReference type="PANTHER" id="PTHR43436">
    <property type="entry name" value="ARAC-FAMILY TRANSCRIPTIONAL REGULATOR"/>
    <property type="match status" value="1"/>
</dbReference>
<dbReference type="SUPFAM" id="SSF46689">
    <property type="entry name" value="Homeodomain-like"/>
    <property type="match status" value="1"/>
</dbReference>
<dbReference type="Pfam" id="PF12833">
    <property type="entry name" value="HTH_18"/>
    <property type="match status" value="1"/>
</dbReference>
<keyword evidence="2" id="KW-0238">DNA-binding</keyword>
<reference evidence="5" key="1">
    <citation type="submission" date="2023-01" db="EMBL/GenBank/DDBJ databases">
        <title>Xenophilus mangrovi sp. nov., isolated from soil of Mangrove nature reserve.</title>
        <authorList>
            <person name="Xu S."/>
            <person name="Liu Z."/>
            <person name="Xu Y."/>
        </authorList>
    </citation>
    <scope>NUCLEOTIDE SEQUENCE</scope>
    <source>
        <strain evidence="5">YW8</strain>
    </source>
</reference>